<dbReference type="Proteomes" id="UP000008817">
    <property type="component" value="Plasmid pC"/>
</dbReference>
<dbReference type="EMBL" id="CP001077">
    <property type="protein sequence ID" value="ACE94103.1"/>
    <property type="molecule type" value="Genomic_DNA"/>
</dbReference>
<dbReference type="InterPro" id="IPR037402">
    <property type="entry name" value="YidZ_PBP2"/>
</dbReference>
<name>B3Q4H2_RHIE6</name>
<evidence type="ECO:0000256" key="5">
    <source>
        <dbReference type="ARBA" id="ARBA00023163"/>
    </source>
</evidence>
<evidence type="ECO:0000313" key="8">
    <source>
        <dbReference type="Proteomes" id="UP000008817"/>
    </source>
</evidence>
<sequence length="263" mass="28781">MMPTARALELRQPIRQALAGMEEALATTAVFDPATSTRSFMLIGSDYFSTLLMPPLAARVAEAAPSVTLQMIDHASSEVFEMLRDGRADIVIDRSLEPPEWVASRKVLQSWLVCIAKQGHPLLASHGLRPGDAIPADLFCAVPHILRSADGSRTGTIDPALARLGLARRVMVTVPHFQAVALAVESSEMLGSIPVHFARTLIGRLKLDVFMPPMESPKMDVTMYWLRRFDRDPGSAWLRSEIAHALAAPETPSFSSSVERSEN</sequence>
<reference evidence="7 8" key="1">
    <citation type="submission" date="2008-04" db="EMBL/GenBank/DDBJ databases">
        <title>Genome diversity and DNA divergence of Rhizobium etli.</title>
        <authorList>
            <person name="Gonzalez V."/>
            <person name="Acosta J.L."/>
            <person name="Santamaria R.I."/>
            <person name="Bustos P."/>
            <person name="Hernandez-Gonzalez I.L."/>
            <person name="Fernandez J.L."/>
            <person name="Diaz R."/>
            <person name="Flores M."/>
            <person name="Mora J."/>
            <person name="Palacios R."/>
            <person name="Davila G."/>
        </authorList>
    </citation>
    <scope>NUCLEOTIDE SEQUENCE [LARGE SCALE GENOMIC DNA]</scope>
    <source>
        <strain evidence="8">CIAT 652</strain>
        <plasmid evidence="8">Plasmid pC</plasmid>
    </source>
</reference>
<dbReference type="AlphaFoldDB" id="B3Q4H2"/>
<dbReference type="KEGG" id="rec:RHECIAT_PC0000020"/>
<evidence type="ECO:0000256" key="3">
    <source>
        <dbReference type="ARBA" id="ARBA00023125"/>
    </source>
</evidence>
<keyword evidence="7" id="KW-0614">Plasmid</keyword>
<dbReference type="PANTHER" id="PTHR30118">
    <property type="entry name" value="HTH-TYPE TRANSCRIPTIONAL REGULATOR LEUO-RELATED"/>
    <property type="match status" value="1"/>
</dbReference>
<feature type="domain" description="LysR substrate-binding" evidence="6">
    <location>
        <begin position="45"/>
        <end position="245"/>
    </location>
</feature>
<proteinExistence type="inferred from homology"/>
<evidence type="ECO:0000256" key="1">
    <source>
        <dbReference type="ARBA" id="ARBA00009437"/>
    </source>
</evidence>
<keyword evidence="4" id="KW-0010">Activator</keyword>
<keyword evidence="5" id="KW-0804">Transcription</keyword>
<protein>
    <submittedName>
        <fullName evidence="7">Putative transcriptional regulator protein, LysR family</fullName>
    </submittedName>
</protein>
<dbReference type="Gene3D" id="3.40.190.10">
    <property type="entry name" value="Periplasmic binding protein-like II"/>
    <property type="match status" value="2"/>
</dbReference>
<evidence type="ECO:0000313" key="7">
    <source>
        <dbReference type="EMBL" id="ACE94103.1"/>
    </source>
</evidence>
<evidence type="ECO:0000256" key="4">
    <source>
        <dbReference type="ARBA" id="ARBA00023159"/>
    </source>
</evidence>
<dbReference type="GO" id="GO:0006355">
    <property type="term" value="P:regulation of DNA-templated transcription"/>
    <property type="evidence" value="ECO:0007669"/>
    <property type="project" value="InterPro"/>
</dbReference>
<evidence type="ECO:0000256" key="2">
    <source>
        <dbReference type="ARBA" id="ARBA00023015"/>
    </source>
</evidence>
<dbReference type="Pfam" id="PF03466">
    <property type="entry name" value="LysR_substrate"/>
    <property type="match status" value="1"/>
</dbReference>
<dbReference type="eggNOG" id="COG0583">
    <property type="taxonomic scope" value="Bacteria"/>
</dbReference>
<evidence type="ECO:0000259" key="6">
    <source>
        <dbReference type="Pfam" id="PF03466"/>
    </source>
</evidence>
<geneLocation type="plasmid" evidence="7 8">
    <name>pC</name>
</geneLocation>
<gene>
    <name evidence="7" type="ordered locus">RHECIAT_PC0000020</name>
</gene>
<dbReference type="CDD" id="cd08417">
    <property type="entry name" value="PBP2_Nitroaromatics_like"/>
    <property type="match status" value="1"/>
</dbReference>
<comment type="similarity">
    <text evidence="1">Belongs to the LysR transcriptional regulatory family.</text>
</comment>
<dbReference type="InterPro" id="IPR005119">
    <property type="entry name" value="LysR_subst-bd"/>
</dbReference>
<keyword evidence="3" id="KW-0238">DNA-binding</keyword>
<dbReference type="SUPFAM" id="SSF53850">
    <property type="entry name" value="Periplasmic binding protein-like II"/>
    <property type="match status" value="1"/>
</dbReference>
<dbReference type="HOGENOM" id="CLU_039613_39_4_5"/>
<keyword evidence="2" id="KW-0805">Transcription regulation</keyword>
<accession>B3Q4H2</accession>
<dbReference type="PANTHER" id="PTHR30118:SF15">
    <property type="entry name" value="TRANSCRIPTIONAL REGULATORY PROTEIN"/>
    <property type="match status" value="1"/>
</dbReference>
<dbReference type="InterPro" id="IPR050389">
    <property type="entry name" value="LysR-type_TF"/>
</dbReference>
<dbReference type="GO" id="GO:0003677">
    <property type="term" value="F:DNA binding"/>
    <property type="evidence" value="ECO:0007669"/>
    <property type="project" value="UniProtKB-KW"/>
</dbReference>
<organism evidence="7 8">
    <name type="scientific">Rhizobium etli (strain CIAT 652)</name>
    <dbReference type="NCBI Taxonomy" id="491916"/>
    <lineage>
        <taxon>Bacteria</taxon>
        <taxon>Pseudomonadati</taxon>
        <taxon>Pseudomonadota</taxon>
        <taxon>Alphaproteobacteria</taxon>
        <taxon>Hyphomicrobiales</taxon>
        <taxon>Rhizobiaceae</taxon>
        <taxon>Rhizobium/Agrobacterium group</taxon>
        <taxon>Rhizobium</taxon>
    </lineage>
</organism>